<reference evidence="2 3" key="1">
    <citation type="submission" date="2020-06" db="EMBL/GenBank/DDBJ databases">
        <authorList>
            <person name="Li R."/>
            <person name="Bekaert M."/>
        </authorList>
    </citation>
    <scope>NUCLEOTIDE SEQUENCE [LARGE SCALE GENOMIC DNA]</scope>
    <source>
        <strain evidence="3">wild</strain>
    </source>
</reference>
<keyword evidence="2" id="KW-0808">Transferase</keyword>
<evidence type="ECO:0000313" key="2">
    <source>
        <dbReference type="EMBL" id="CAC5370877.1"/>
    </source>
</evidence>
<proteinExistence type="predicted"/>
<dbReference type="PANTHER" id="PTHR11258:SF11">
    <property type="entry name" value="C2H2-TYPE DOMAIN-CONTAINING PROTEIN"/>
    <property type="match status" value="1"/>
</dbReference>
<organism evidence="2 3">
    <name type="scientific">Mytilus coruscus</name>
    <name type="common">Sea mussel</name>
    <dbReference type="NCBI Taxonomy" id="42192"/>
    <lineage>
        <taxon>Eukaryota</taxon>
        <taxon>Metazoa</taxon>
        <taxon>Spiralia</taxon>
        <taxon>Lophotrochozoa</taxon>
        <taxon>Mollusca</taxon>
        <taxon>Bivalvia</taxon>
        <taxon>Autobranchia</taxon>
        <taxon>Pteriomorphia</taxon>
        <taxon>Mytilida</taxon>
        <taxon>Mytiloidea</taxon>
        <taxon>Mytilidae</taxon>
        <taxon>Mytilinae</taxon>
        <taxon>Mytilus</taxon>
    </lineage>
</organism>
<dbReference type="InterPro" id="IPR002934">
    <property type="entry name" value="Polymerase_NTP_transf_dom"/>
</dbReference>
<keyword evidence="3" id="KW-1185">Reference proteome</keyword>
<protein>
    <submittedName>
        <fullName evidence="2">OAS</fullName>
        <ecNumber evidence="2">2.7.7.84</ecNumber>
    </submittedName>
</protein>
<dbReference type="Pfam" id="PF01909">
    <property type="entry name" value="NTP_transf_2"/>
    <property type="match status" value="1"/>
</dbReference>
<dbReference type="Proteomes" id="UP000507470">
    <property type="component" value="Unassembled WGS sequence"/>
</dbReference>
<dbReference type="EC" id="2.7.7.84" evidence="2"/>
<dbReference type="GO" id="GO:0005654">
    <property type="term" value="C:nucleoplasm"/>
    <property type="evidence" value="ECO:0007669"/>
    <property type="project" value="TreeGrafter"/>
</dbReference>
<dbReference type="Gene3D" id="3.30.460.10">
    <property type="entry name" value="Beta Polymerase, domain 2"/>
    <property type="match status" value="1"/>
</dbReference>
<evidence type="ECO:0000313" key="3">
    <source>
        <dbReference type="Proteomes" id="UP000507470"/>
    </source>
</evidence>
<accession>A0A6J8AMV4</accession>
<keyword evidence="2" id="KW-0548">Nucleotidyltransferase</keyword>
<dbReference type="PANTHER" id="PTHR11258">
    <property type="entry name" value="2-5 OLIGOADENYLATE SYNTHETASE"/>
    <property type="match status" value="1"/>
</dbReference>
<gene>
    <name evidence="2" type="ORF">MCOR_9533</name>
</gene>
<dbReference type="PROSITE" id="PS50152">
    <property type="entry name" value="25A_SYNTH_3"/>
    <property type="match status" value="1"/>
</dbReference>
<dbReference type="EMBL" id="CACVKT020001740">
    <property type="protein sequence ID" value="CAC5370877.1"/>
    <property type="molecule type" value="Genomic_DNA"/>
</dbReference>
<dbReference type="OrthoDB" id="6157283at2759"/>
<dbReference type="GO" id="GO:0001730">
    <property type="term" value="F:2'-5'-oligoadenylate synthetase activity"/>
    <property type="evidence" value="ECO:0007669"/>
    <property type="project" value="UniProtKB-EC"/>
</dbReference>
<feature type="domain" description="Polymerase nucleotidyl transferase" evidence="1">
    <location>
        <begin position="35"/>
        <end position="96"/>
    </location>
</feature>
<dbReference type="AlphaFoldDB" id="A0A6J8AMV4"/>
<dbReference type="GO" id="GO:0003725">
    <property type="term" value="F:double-stranded RNA binding"/>
    <property type="evidence" value="ECO:0007669"/>
    <property type="project" value="TreeGrafter"/>
</dbReference>
<sequence>MATFIWNEGDLEVFIRDHVQTDDAYRRICKGVIKNISEILKNNIKGKYRPDEILKTGSTAKGTAVKGKSDVDLVFLLSRREYQSVDQLHYDLAKILNYIKMHLSHKHPLVLTLEISPPESALLRRIIPVVDIRSIHAKMRGTSDVIRNLYIPSLTKWQRDFVKKSRTEQLKKLTRFVLEEFICSGIVS</sequence>
<dbReference type="GO" id="GO:0016020">
    <property type="term" value="C:membrane"/>
    <property type="evidence" value="ECO:0007669"/>
    <property type="project" value="TreeGrafter"/>
</dbReference>
<dbReference type="InterPro" id="IPR043519">
    <property type="entry name" value="NT_sf"/>
</dbReference>
<evidence type="ECO:0000259" key="1">
    <source>
        <dbReference type="Pfam" id="PF01909"/>
    </source>
</evidence>
<dbReference type="GO" id="GO:0005829">
    <property type="term" value="C:cytosol"/>
    <property type="evidence" value="ECO:0007669"/>
    <property type="project" value="TreeGrafter"/>
</dbReference>
<dbReference type="SUPFAM" id="SSF81301">
    <property type="entry name" value="Nucleotidyltransferase"/>
    <property type="match status" value="1"/>
</dbReference>
<name>A0A6J8AMV4_MYTCO</name>